<dbReference type="KEGG" id="gaw:V144x_31380"/>
<gene>
    <name evidence="1" type="ORF">V144x_31380</name>
</gene>
<dbReference type="Proteomes" id="UP000318704">
    <property type="component" value="Chromosome"/>
</dbReference>
<protein>
    <submittedName>
        <fullName evidence="1">Uncharacterized protein</fullName>
    </submittedName>
</protein>
<name>A0A517VXD2_9PLAN</name>
<dbReference type="EMBL" id="CP037920">
    <property type="protein sequence ID" value="QDT97658.1"/>
    <property type="molecule type" value="Genomic_DNA"/>
</dbReference>
<proteinExistence type="predicted"/>
<organism evidence="1 2">
    <name type="scientific">Gimesia aquarii</name>
    <dbReference type="NCBI Taxonomy" id="2527964"/>
    <lineage>
        <taxon>Bacteria</taxon>
        <taxon>Pseudomonadati</taxon>
        <taxon>Planctomycetota</taxon>
        <taxon>Planctomycetia</taxon>
        <taxon>Planctomycetales</taxon>
        <taxon>Planctomycetaceae</taxon>
        <taxon>Gimesia</taxon>
    </lineage>
</organism>
<accession>A0A517VXD2</accession>
<evidence type="ECO:0000313" key="2">
    <source>
        <dbReference type="Proteomes" id="UP000318704"/>
    </source>
</evidence>
<evidence type="ECO:0000313" key="1">
    <source>
        <dbReference type="EMBL" id="QDT97658.1"/>
    </source>
</evidence>
<sequence length="33" mass="3918">MQNELNPVRNSMSLILHHLDFQFNLKNAKEFGM</sequence>
<reference evidence="1 2" key="1">
    <citation type="submission" date="2019-03" db="EMBL/GenBank/DDBJ databases">
        <title>Deep-cultivation of Planctomycetes and their phenomic and genomic characterization uncovers novel biology.</title>
        <authorList>
            <person name="Wiegand S."/>
            <person name="Jogler M."/>
            <person name="Boedeker C."/>
            <person name="Pinto D."/>
            <person name="Vollmers J."/>
            <person name="Rivas-Marin E."/>
            <person name="Kohn T."/>
            <person name="Peeters S.H."/>
            <person name="Heuer A."/>
            <person name="Rast P."/>
            <person name="Oberbeckmann S."/>
            <person name="Bunk B."/>
            <person name="Jeske O."/>
            <person name="Meyerdierks A."/>
            <person name="Storesund J.E."/>
            <person name="Kallscheuer N."/>
            <person name="Luecker S."/>
            <person name="Lage O.M."/>
            <person name="Pohl T."/>
            <person name="Merkel B.J."/>
            <person name="Hornburger P."/>
            <person name="Mueller R.-W."/>
            <person name="Bruemmer F."/>
            <person name="Labrenz M."/>
            <person name="Spormann A.M."/>
            <person name="Op den Camp H."/>
            <person name="Overmann J."/>
            <person name="Amann R."/>
            <person name="Jetten M.S.M."/>
            <person name="Mascher T."/>
            <person name="Medema M.H."/>
            <person name="Devos D.P."/>
            <person name="Kaster A.-K."/>
            <person name="Ovreas L."/>
            <person name="Rohde M."/>
            <person name="Galperin M.Y."/>
            <person name="Jogler C."/>
        </authorList>
    </citation>
    <scope>NUCLEOTIDE SEQUENCE [LARGE SCALE GENOMIC DNA]</scope>
    <source>
        <strain evidence="1 2">V144</strain>
    </source>
</reference>
<dbReference type="AlphaFoldDB" id="A0A517VXD2"/>